<dbReference type="Pfam" id="PF00041">
    <property type="entry name" value="fn3"/>
    <property type="match status" value="2"/>
</dbReference>
<evidence type="ECO:0000259" key="7">
    <source>
        <dbReference type="PROSITE" id="PS50853"/>
    </source>
</evidence>
<dbReference type="InterPro" id="IPR013111">
    <property type="entry name" value="EGF_extracell"/>
</dbReference>
<comment type="caution">
    <text evidence="9">The sequence shown here is derived from an EMBL/GenBank/DDBJ whole genome shotgun (WGS) entry which is preliminary data.</text>
</comment>
<keyword evidence="2 3" id="KW-1015">Disulfide bond</keyword>
<keyword evidence="1 5" id="KW-0732">Signal</keyword>
<feature type="region of interest" description="Disordered" evidence="4">
    <location>
        <begin position="337"/>
        <end position="360"/>
    </location>
</feature>
<dbReference type="CDD" id="cd00063">
    <property type="entry name" value="FN3"/>
    <property type="match status" value="3"/>
</dbReference>
<dbReference type="InterPro" id="IPR050713">
    <property type="entry name" value="RTP_Phos/Ushers"/>
</dbReference>
<dbReference type="CDD" id="cd00054">
    <property type="entry name" value="EGF_CA"/>
    <property type="match status" value="1"/>
</dbReference>
<dbReference type="InterPro" id="IPR013783">
    <property type="entry name" value="Ig-like_fold"/>
</dbReference>
<dbReference type="Proteomes" id="UP001174909">
    <property type="component" value="Unassembled WGS sequence"/>
</dbReference>
<dbReference type="SMART" id="SM00179">
    <property type="entry name" value="EGF_CA"/>
    <property type="match status" value="1"/>
</dbReference>
<feature type="disulfide bond" evidence="3">
    <location>
        <begin position="118"/>
        <end position="127"/>
    </location>
</feature>
<dbReference type="SUPFAM" id="SSF57196">
    <property type="entry name" value="EGF/Laminin"/>
    <property type="match status" value="1"/>
</dbReference>
<dbReference type="PROSITE" id="PS50026">
    <property type="entry name" value="EGF_3"/>
    <property type="match status" value="2"/>
</dbReference>
<dbReference type="Gene3D" id="2.60.40.10">
    <property type="entry name" value="Immunoglobulins"/>
    <property type="match status" value="3"/>
</dbReference>
<dbReference type="PROSITE" id="PS01186">
    <property type="entry name" value="EGF_2"/>
    <property type="match status" value="1"/>
</dbReference>
<dbReference type="SMART" id="SM00181">
    <property type="entry name" value="EGF"/>
    <property type="match status" value="2"/>
</dbReference>
<proteinExistence type="predicted"/>
<evidence type="ECO:0000256" key="2">
    <source>
        <dbReference type="ARBA" id="ARBA00023157"/>
    </source>
</evidence>
<evidence type="ECO:0000313" key="9">
    <source>
        <dbReference type="EMBL" id="CAI8026320.1"/>
    </source>
</evidence>
<feature type="disulfide bond" evidence="3">
    <location>
        <begin position="100"/>
        <end position="110"/>
    </location>
</feature>
<feature type="domain" description="Fibronectin type-III" evidence="7">
    <location>
        <begin position="168"/>
        <end position="263"/>
    </location>
</feature>
<keyword evidence="10" id="KW-1185">Reference proteome</keyword>
<dbReference type="PROSITE" id="PS00022">
    <property type="entry name" value="EGF_1"/>
    <property type="match status" value="1"/>
</dbReference>
<dbReference type="GO" id="GO:0016020">
    <property type="term" value="C:membrane"/>
    <property type="evidence" value="ECO:0007669"/>
    <property type="project" value="UniProtKB-SubCell"/>
</dbReference>
<dbReference type="Pfam" id="PF07974">
    <property type="entry name" value="EGF_2"/>
    <property type="match status" value="1"/>
</dbReference>
<gene>
    <name evidence="9" type="ORF">GBAR_LOCUS15125</name>
</gene>
<feature type="signal peptide" evidence="5">
    <location>
        <begin position="1"/>
        <end position="28"/>
    </location>
</feature>
<dbReference type="InterPro" id="IPR011489">
    <property type="entry name" value="EMI_domain"/>
</dbReference>
<dbReference type="Gene3D" id="2.10.25.10">
    <property type="entry name" value="Laminin"/>
    <property type="match status" value="2"/>
</dbReference>
<dbReference type="PROSITE" id="PS51041">
    <property type="entry name" value="EMI"/>
    <property type="match status" value="1"/>
</dbReference>
<dbReference type="InterPro" id="IPR001881">
    <property type="entry name" value="EGF-like_Ca-bd_dom"/>
</dbReference>
<feature type="domain" description="EMI" evidence="8">
    <location>
        <begin position="28"/>
        <end position="98"/>
    </location>
</feature>
<evidence type="ECO:0000256" key="4">
    <source>
        <dbReference type="SAM" id="MobiDB-lite"/>
    </source>
</evidence>
<dbReference type="InterPro" id="IPR003961">
    <property type="entry name" value="FN3_dom"/>
</dbReference>
<dbReference type="PROSITE" id="PS00010">
    <property type="entry name" value="ASX_HYDROXYL"/>
    <property type="match status" value="1"/>
</dbReference>
<evidence type="ECO:0000256" key="5">
    <source>
        <dbReference type="SAM" id="SignalP"/>
    </source>
</evidence>
<dbReference type="EMBL" id="CASHTH010002208">
    <property type="protein sequence ID" value="CAI8026320.1"/>
    <property type="molecule type" value="Genomic_DNA"/>
</dbReference>
<organism evidence="9 10">
    <name type="scientific">Geodia barretti</name>
    <name type="common">Barrett's horny sponge</name>
    <dbReference type="NCBI Taxonomy" id="519541"/>
    <lineage>
        <taxon>Eukaryota</taxon>
        <taxon>Metazoa</taxon>
        <taxon>Porifera</taxon>
        <taxon>Demospongiae</taxon>
        <taxon>Heteroscleromorpha</taxon>
        <taxon>Tetractinellida</taxon>
        <taxon>Astrophorina</taxon>
        <taxon>Geodiidae</taxon>
        <taxon>Geodia</taxon>
    </lineage>
</organism>
<evidence type="ECO:0000313" key="10">
    <source>
        <dbReference type="Proteomes" id="UP001174909"/>
    </source>
</evidence>
<dbReference type="PANTHER" id="PTHR46957:SF3">
    <property type="entry name" value="CYTOKINE RECEPTOR"/>
    <property type="match status" value="1"/>
</dbReference>
<name>A0AA35WTN9_GEOBA</name>
<evidence type="ECO:0000259" key="8">
    <source>
        <dbReference type="PROSITE" id="PS51041"/>
    </source>
</evidence>
<feature type="domain" description="EGF-like" evidence="6">
    <location>
        <begin position="130"/>
        <end position="166"/>
    </location>
</feature>
<comment type="caution">
    <text evidence="3">Lacks conserved residue(s) required for the propagation of feature annotation.</text>
</comment>
<dbReference type="SMART" id="SM00060">
    <property type="entry name" value="FN3"/>
    <property type="match status" value="2"/>
</dbReference>
<dbReference type="SUPFAM" id="SSF49265">
    <property type="entry name" value="Fibronectin type III"/>
    <property type="match status" value="2"/>
</dbReference>
<sequence>MLKDRRMVSFCCCIRFAYLLAVIQLASATGVCYRDVSSTETYQVYVSMSSGYTTRCGLFWRCDRTRYRAAVQLRTRIVHRIVPVCCNGYQGNGVDCTPICTGDCSNRGTCVAPEVCDCQDGWTGNQCSEDFDECAAGVCTNCTNSVGSFQCTCPDGITLSPGQTCVDPPGMISTSHITSRSILISWEAPTITQQDEHLQNYALSCSASGTSHTEAPMTIESSETSVTVPNLAPNTIYTCCIRAITTAGQSPNVCTRNSTLEDVPSTPPENVTVVAVSPFAVEVEWNPPATPNGVIIHYNVYTSNLVLVDTVNSSQRNYVYSGLTPYQNVSVCVSASTSVGEGPKSQPVSTRTRESAPSEVESFEVVAVSETSFNVSWNPPRLPNGVLTGTS</sequence>
<dbReference type="GO" id="GO:0005509">
    <property type="term" value="F:calcium ion binding"/>
    <property type="evidence" value="ECO:0007669"/>
    <property type="project" value="InterPro"/>
</dbReference>
<reference evidence="9" key="1">
    <citation type="submission" date="2023-03" db="EMBL/GenBank/DDBJ databases">
        <authorList>
            <person name="Steffen K."/>
            <person name="Cardenas P."/>
        </authorList>
    </citation>
    <scope>NUCLEOTIDE SEQUENCE</scope>
</reference>
<feature type="domain" description="EGF-like" evidence="6">
    <location>
        <begin position="97"/>
        <end position="128"/>
    </location>
</feature>
<feature type="chain" id="PRO_5041287130" evidence="5">
    <location>
        <begin position="29"/>
        <end position="391"/>
    </location>
</feature>
<feature type="domain" description="Fibronectin type-III" evidence="7">
    <location>
        <begin position="267"/>
        <end position="355"/>
    </location>
</feature>
<feature type="domain" description="Fibronectin type-III" evidence="7">
    <location>
        <begin position="356"/>
        <end position="391"/>
    </location>
</feature>
<dbReference type="PROSITE" id="PS50853">
    <property type="entry name" value="FN3"/>
    <property type="match status" value="3"/>
</dbReference>
<dbReference type="InterPro" id="IPR000152">
    <property type="entry name" value="EGF-type_Asp/Asn_hydroxyl_site"/>
</dbReference>
<evidence type="ECO:0000259" key="6">
    <source>
        <dbReference type="PROSITE" id="PS50026"/>
    </source>
</evidence>
<dbReference type="InterPro" id="IPR000742">
    <property type="entry name" value="EGF"/>
</dbReference>
<evidence type="ECO:0000256" key="1">
    <source>
        <dbReference type="ARBA" id="ARBA00022729"/>
    </source>
</evidence>
<accession>A0AA35WTN9</accession>
<dbReference type="InterPro" id="IPR036116">
    <property type="entry name" value="FN3_sf"/>
</dbReference>
<dbReference type="AlphaFoldDB" id="A0AA35WTN9"/>
<protein>
    <submittedName>
        <fullName evidence="9">Phosphatidylinositol phosphatase PTPRQ</fullName>
    </submittedName>
</protein>
<keyword evidence="3" id="KW-0245">EGF-like domain</keyword>
<evidence type="ECO:0000256" key="3">
    <source>
        <dbReference type="PROSITE-ProRule" id="PRU00076"/>
    </source>
</evidence>
<dbReference type="PANTHER" id="PTHR46957">
    <property type="entry name" value="CYTOKINE RECEPTOR"/>
    <property type="match status" value="1"/>
</dbReference>